<reference evidence="3 4" key="1">
    <citation type="submission" date="2016-10" db="EMBL/GenBank/DDBJ databases">
        <authorList>
            <person name="de Groot N.N."/>
        </authorList>
    </citation>
    <scope>NUCLEOTIDE SEQUENCE [LARGE SCALE GENOMIC DNA]</scope>
    <source>
        <strain evidence="3 4">DSM 18180</strain>
    </source>
</reference>
<dbReference type="PROSITE" id="PS51737">
    <property type="entry name" value="RECOMBINASE_DNA_BIND"/>
    <property type="match status" value="1"/>
</dbReference>
<accession>A0A1K2IPT3</accession>
<evidence type="ECO:0000313" key="4">
    <source>
        <dbReference type="Proteomes" id="UP000182544"/>
    </source>
</evidence>
<dbReference type="PANTHER" id="PTHR30461">
    <property type="entry name" value="DNA-INVERTASE FROM LAMBDOID PROPHAGE"/>
    <property type="match status" value="1"/>
</dbReference>
<dbReference type="SUPFAM" id="SSF53041">
    <property type="entry name" value="Resolvase-like"/>
    <property type="match status" value="1"/>
</dbReference>
<dbReference type="EMBL" id="FPKV01000004">
    <property type="protein sequence ID" value="SFZ94452.1"/>
    <property type="molecule type" value="Genomic_DNA"/>
</dbReference>
<feature type="domain" description="Resolvase/invertase-type recombinase catalytic" evidence="1">
    <location>
        <begin position="1"/>
        <end position="150"/>
    </location>
</feature>
<evidence type="ECO:0000259" key="2">
    <source>
        <dbReference type="PROSITE" id="PS51737"/>
    </source>
</evidence>
<dbReference type="OrthoDB" id="1094757at2"/>
<keyword evidence="4" id="KW-1185">Reference proteome</keyword>
<dbReference type="InterPro" id="IPR050639">
    <property type="entry name" value="SSR_resolvase"/>
</dbReference>
<organism evidence="3 4">
    <name type="scientific">Flaviramulus basaltis</name>
    <dbReference type="NCBI Taxonomy" id="369401"/>
    <lineage>
        <taxon>Bacteria</taxon>
        <taxon>Pseudomonadati</taxon>
        <taxon>Bacteroidota</taxon>
        <taxon>Flavobacteriia</taxon>
        <taxon>Flavobacteriales</taxon>
        <taxon>Flavobacteriaceae</taxon>
        <taxon>Flaviramulus</taxon>
    </lineage>
</organism>
<evidence type="ECO:0000259" key="1">
    <source>
        <dbReference type="PROSITE" id="PS51736"/>
    </source>
</evidence>
<evidence type="ECO:0000313" key="3">
    <source>
        <dbReference type="EMBL" id="SFZ94452.1"/>
    </source>
</evidence>
<dbReference type="InterPro" id="IPR038109">
    <property type="entry name" value="DNA_bind_recomb_sf"/>
</dbReference>
<dbReference type="InterPro" id="IPR006119">
    <property type="entry name" value="Resolv_N"/>
</dbReference>
<dbReference type="PANTHER" id="PTHR30461:SF23">
    <property type="entry name" value="DNA RECOMBINASE-RELATED"/>
    <property type="match status" value="1"/>
</dbReference>
<dbReference type="STRING" id="369401.SAMN05428642_104189"/>
<sequence length="553" mass="64715">MLGIYCRISKEKEEGKDRSIEDQRKLGIEKANELKLQYKVYIDEGYSGTLENINDRPQFSQLIDDIQDGIITTVYSYDQSRIERNVEVRFVIKRILKENNIKLYTDNGYVDLEDDQSEMLGDIVSIMNQYYVRLTTRKVKSILHRNAKEGKAHSSIYPYGYKKDENGFLVIDEEEAKIVKRIYDDSLKGIGTNKIAENLSNEGILTRYNKIGKGVINTKNKYTGKVTTTKKTDITWSGNSVRGILKNTIYKGVRKFGGKTYQCPILIEPSYWIKVNENLKNNRNNSGKKVEHKYLLKGILECGICGRNMYGRTRASKKDHYYLCSSKRDKKLNCGNRSVNIDFIEKYIWEIVLGDAYVKDELEKENKKEDKVDELYKMKGLLHSEIANIEANIKNVNRLVIEEFLSIQEGIKSKSSYQSKLDESTIRLKNIIDDLDYEKEAIKLRQTFGIDMDKIRIDTPYNKRKDLIFKYIKRAYIRYDDNIKHYFLTVKFKTKTGEQNYAFSSNRNRMRKFVETGEYEETSEEREAIIDNFYLVDDDSVETINIRSKKIEN</sequence>
<dbReference type="Pfam" id="PF13408">
    <property type="entry name" value="Zn_ribbon_recom"/>
    <property type="match status" value="1"/>
</dbReference>
<dbReference type="RefSeq" id="WP_072403366.1">
    <property type="nucleotide sequence ID" value="NZ_FPKV01000004.1"/>
</dbReference>
<dbReference type="InterPro" id="IPR011109">
    <property type="entry name" value="DNA_bind_recombinase_dom"/>
</dbReference>
<dbReference type="AlphaFoldDB" id="A0A1K2IPT3"/>
<dbReference type="Pfam" id="PF07508">
    <property type="entry name" value="Recombinase"/>
    <property type="match status" value="1"/>
</dbReference>
<gene>
    <name evidence="3" type="ORF">SAMN05428642_104189</name>
</gene>
<dbReference type="GO" id="GO:0003677">
    <property type="term" value="F:DNA binding"/>
    <property type="evidence" value="ECO:0007669"/>
    <property type="project" value="InterPro"/>
</dbReference>
<proteinExistence type="predicted"/>
<name>A0A1K2IPT3_9FLAO</name>
<dbReference type="Gene3D" id="3.90.1750.20">
    <property type="entry name" value="Putative Large Serine Recombinase, Chain B, Domain 2"/>
    <property type="match status" value="1"/>
</dbReference>
<dbReference type="InterPro" id="IPR036162">
    <property type="entry name" value="Resolvase-like_N_sf"/>
</dbReference>
<feature type="domain" description="Recombinase" evidence="2">
    <location>
        <begin position="158"/>
        <end position="285"/>
    </location>
</feature>
<dbReference type="CDD" id="cd00338">
    <property type="entry name" value="Ser_Recombinase"/>
    <property type="match status" value="1"/>
</dbReference>
<dbReference type="Gene3D" id="3.40.50.1390">
    <property type="entry name" value="Resolvase, N-terminal catalytic domain"/>
    <property type="match status" value="1"/>
</dbReference>
<dbReference type="InterPro" id="IPR025827">
    <property type="entry name" value="Zn_ribbon_recom_dom"/>
</dbReference>
<dbReference type="GO" id="GO:0000150">
    <property type="term" value="F:DNA strand exchange activity"/>
    <property type="evidence" value="ECO:0007669"/>
    <property type="project" value="InterPro"/>
</dbReference>
<dbReference type="PROSITE" id="PS51736">
    <property type="entry name" value="RECOMBINASES_3"/>
    <property type="match status" value="1"/>
</dbReference>
<dbReference type="SMART" id="SM00857">
    <property type="entry name" value="Resolvase"/>
    <property type="match status" value="1"/>
</dbReference>
<protein>
    <submittedName>
        <fullName evidence="3">Site-specific DNA recombinase</fullName>
    </submittedName>
</protein>
<dbReference type="Proteomes" id="UP000182544">
    <property type="component" value="Unassembled WGS sequence"/>
</dbReference>
<dbReference type="Pfam" id="PF00239">
    <property type="entry name" value="Resolvase"/>
    <property type="match status" value="1"/>
</dbReference>